<evidence type="ECO:0000256" key="4">
    <source>
        <dbReference type="ARBA" id="ARBA00023136"/>
    </source>
</evidence>
<gene>
    <name evidence="6" type="ORF">AOA14_08715</name>
</gene>
<proteinExistence type="predicted"/>
<dbReference type="RefSeq" id="WP_082820044.1">
    <property type="nucleotide sequence ID" value="NZ_CP013342.1"/>
</dbReference>
<reference evidence="7" key="1">
    <citation type="submission" date="2015-11" db="EMBL/GenBank/DDBJ databases">
        <title>Complete genome sequence of a polyethylene glycol-degrading strain Sphingopyxis terrae strain 203-1 (NBRC 15098).</title>
        <authorList>
            <person name="Yoshiyuki O."/>
            <person name="Shouta N."/>
            <person name="Nagata Y."/>
            <person name="Numata M."/>
            <person name="Tsuchikane K."/>
            <person name="Hosoyama A."/>
            <person name="Yamazoe A."/>
            <person name="Tsuda M."/>
            <person name="Fujita N."/>
            <person name="Kawai F."/>
        </authorList>
    </citation>
    <scope>NUCLEOTIDE SEQUENCE [LARGE SCALE GENOMIC DNA]</scope>
    <source>
        <strain evidence="7">203-1</strain>
    </source>
</reference>
<dbReference type="GO" id="GO:0016020">
    <property type="term" value="C:membrane"/>
    <property type="evidence" value="ECO:0007669"/>
    <property type="project" value="UniProtKB-SubCell"/>
</dbReference>
<organism evidence="6 7">
    <name type="scientific">Sphingopyxis terrae subsp. terrae NBRC 15098</name>
    <dbReference type="NCBI Taxonomy" id="1219058"/>
    <lineage>
        <taxon>Bacteria</taxon>
        <taxon>Pseudomonadati</taxon>
        <taxon>Pseudomonadota</taxon>
        <taxon>Alphaproteobacteria</taxon>
        <taxon>Sphingomonadales</taxon>
        <taxon>Sphingomonadaceae</taxon>
        <taxon>Sphingopyxis</taxon>
    </lineage>
</organism>
<protein>
    <recommendedName>
        <fullName evidence="8">DoxX family protein</fullName>
    </recommendedName>
</protein>
<evidence type="ECO:0000313" key="7">
    <source>
        <dbReference type="Proteomes" id="UP000076234"/>
    </source>
</evidence>
<dbReference type="InterPro" id="IPR032808">
    <property type="entry name" value="DoxX"/>
</dbReference>
<accession>A0A142VY66</accession>
<name>A0A142VY66_9SPHN</name>
<reference evidence="6 7" key="2">
    <citation type="journal article" date="2016" name="Genome Announc.">
        <title>Complete Genome Sequence of Sphingopyxis terrae Strain 203-1 (NBRC 111660), a Polyethylene Glycol Degrader.</title>
        <authorList>
            <person name="Ohtsubo Y."/>
            <person name="Nonoyama S."/>
            <person name="Nagata Y."/>
            <person name="Numata M."/>
            <person name="Tsuchikane K."/>
            <person name="Hosoyama A."/>
            <person name="Yamazoe A."/>
            <person name="Tsuda M."/>
            <person name="Fujita N."/>
            <person name="Kawai F."/>
        </authorList>
    </citation>
    <scope>NUCLEOTIDE SEQUENCE [LARGE SCALE GENOMIC DNA]</scope>
    <source>
        <strain evidence="6 7">203-1</strain>
    </source>
</reference>
<sequence>MITSATRRRLALALRLSAILILGADAAVMAFRPDALAAEFAATGFEAAQAPQIAAILAVSILLYAVPRTALLGAICITGFLGGAICAHVRLGELASPPQWICVILGIMTWAGVRGSKSWQPWLDYIETADRQ</sequence>
<dbReference type="KEGG" id="ster:AOA14_08715"/>
<feature type="transmembrane region" description="Helical" evidence="5">
    <location>
        <begin position="71"/>
        <end position="91"/>
    </location>
</feature>
<comment type="subcellular location">
    <subcellularLocation>
        <location evidence="1">Membrane</location>
        <topology evidence="1">Multi-pass membrane protein</topology>
    </subcellularLocation>
</comment>
<evidence type="ECO:0000256" key="5">
    <source>
        <dbReference type="SAM" id="Phobius"/>
    </source>
</evidence>
<dbReference type="EMBL" id="CP013342">
    <property type="protein sequence ID" value="AMU94681.1"/>
    <property type="molecule type" value="Genomic_DNA"/>
</dbReference>
<evidence type="ECO:0008006" key="8">
    <source>
        <dbReference type="Google" id="ProtNLM"/>
    </source>
</evidence>
<keyword evidence="3 5" id="KW-1133">Transmembrane helix</keyword>
<keyword evidence="4 5" id="KW-0472">Membrane</keyword>
<feature type="transmembrane region" description="Helical" evidence="5">
    <location>
        <begin position="50"/>
        <end position="66"/>
    </location>
</feature>
<dbReference type="Proteomes" id="UP000076234">
    <property type="component" value="Chromosome"/>
</dbReference>
<keyword evidence="2 5" id="KW-0812">Transmembrane</keyword>
<evidence type="ECO:0000256" key="2">
    <source>
        <dbReference type="ARBA" id="ARBA00022692"/>
    </source>
</evidence>
<feature type="transmembrane region" description="Helical" evidence="5">
    <location>
        <begin position="97"/>
        <end position="113"/>
    </location>
</feature>
<dbReference type="Pfam" id="PF13564">
    <property type="entry name" value="DoxX_2"/>
    <property type="match status" value="1"/>
</dbReference>
<evidence type="ECO:0000313" key="6">
    <source>
        <dbReference type="EMBL" id="AMU94681.1"/>
    </source>
</evidence>
<evidence type="ECO:0000256" key="3">
    <source>
        <dbReference type="ARBA" id="ARBA00022989"/>
    </source>
</evidence>
<dbReference type="STRING" id="1219058.AOA14_08715"/>
<dbReference type="AlphaFoldDB" id="A0A142VY66"/>
<evidence type="ECO:0000256" key="1">
    <source>
        <dbReference type="ARBA" id="ARBA00004141"/>
    </source>
</evidence>